<proteinExistence type="inferred from homology"/>
<name>A0A077W7P3_9FUNG</name>
<dbReference type="OrthoDB" id="410701at2759"/>
<dbReference type="Gene3D" id="1.10.12.10">
    <property type="entry name" value="Lyase 2-enoyl-coa Hydratase, Chain A, domain 2"/>
    <property type="match status" value="1"/>
</dbReference>
<dbReference type="PANTHER" id="PTHR11941">
    <property type="entry name" value="ENOYL-COA HYDRATASE-RELATED"/>
    <property type="match status" value="1"/>
</dbReference>
<dbReference type="InterPro" id="IPR001753">
    <property type="entry name" value="Enoyl-CoA_hydra/iso"/>
</dbReference>
<dbReference type="Pfam" id="PF00378">
    <property type="entry name" value="ECH_1"/>
    <property type="match status" value="1"/>
</dbReference>
<dbReference type="CDD" id="cd06558">
    <property type="entry name" value="crotonase-like"/>
    <property type="match status" value="1"/>
</dbReference>
<protein>
    <recommendedName>
        <fullName evidence="5">Methylglutaconyl-CoA hydratase</fullName>
    </recommendedName>
</protein>
<dbReference type="SUPFAM" id="SSF52096">
    <property type="entry name" value="ClpP/crotonase"/>
    <property type="match status" value="1"/>
</dbReference>
<evidence type="ECO:0000313" key="4">
    <source>
        <dbReference type="EMBL" id="CDS03061.1"/>
    </source>
</evidence>
<dbReference type="PANTHER" id="PTHR11941:SF171">
    <property type="entry name" value="SD19268P"/>
    <property type="match status" value="1"/>
</dbReference>
<comment type="similarity">
    <text evidence="1 3">Belongs to the enoyl-CoA hydratase/isomerase family.</text>
</comment>
<dbReference type="PROSITE" id="PS00166">
    <property type="entry name" value="ENOYL_COA_HYDRATASE"/>
    <property type="match status" value="1"/>
</dbReference>
<dbReference type="Gene3D" id="3.90.226.10">
    <property type="entry name" value="2-enoyl-CoA Hydratase, Chain A, domain 1"/>
    <property type="match status" value="1"/>
</dbReference>
<evidence type="ECO:0000256" key="2">
    <source>
        <dbReference type="ARBA" id="ARBA00023239"/>
    </source>
</evidence>
<evidence type="ECO:0008006" key="5">
    <source>
        <dbReference type="Google" id="ProtNLM"/>
    </source>
</evidence>
<dbReference type="InterPro" id="IPR029045">
    <property type="entry name" value="ClpP/crotonase-like_dom_sf"/>
</dbReference>
<reference evidence="4" key="1">
    <citation type="journal article" date="2014" name="Genome Announc.">
        <title>De novo whole-genome sequence and genome annotation of Lichtheimia ramosa.</title>
        <authorList>
            <person name="Linde J."/>
            <person name="Schwartze V."/>
            <person name="Binder U."/>
            <person name="Lass-Florl C."/>
            <person name="Voigt K."/>
            <person name="Horn F."/>
        </authorList>
    </citation>
    <scope>NUCLEOTIDE SEQUENCE</scope>
    <source>
        <strain evidence="4">JMRC FSU:6197</strain>
    </source>
</reference>
<dbReference type="GO" id="GO:0006635">
    <property type="term" value="P:fatty acid beta-oxidation"/>
    <property type="evidence" value="ECO:0007669"/>
    <property type="project" value="TreeGrafter"/>
</dbReference>
<organism evidence="4">
    <name type="scientific">Lichtheimia ramosa</name>
    <dbReference type="NCBI Taxonomy" id="688394"/>
    <lineage>
        <taxon>Eukaryota</taxon>
        <taxon>Fungi</taxon>
        <taxon>Fungi incertae sedis</taxon>
        <taxon>Mucoromycota</taxon>
        <taxon>Mucoromycotina</taxon>
        <taxon>Mucoromycetes</taxon>
        <taxon>Mucorales</taxon>
        <taxon>Lichtheimiaceae</taxon>
        <taxon>Lichtheimia</taxon>
    </lineage>
</organism>
<dbReference type="GO" id="GO:0005739">
    <property type="term" value="C:mitochondrion"/>
    <property type="evidence" value="ECO:0007669"/>
    <property type="project" value="TreeGrafter"/>
</dbReference>
<dbReference type="AlphaFoldDB" id="A0A077W7P3"/>
<evidence type="ECO:0000256" key="1">
    <source>
        <dbReference type="ARBA" id="ARBA00005254"/>
    </source>
</evidence>
<dbReference type="EMBL" id="LK023313">
    <property type="protein sequence ID" value="CDS03061.1"/>
    <property type="molecule type" value="Genomic_DNA"/>
</dbReference>
<sequence>MLRTALCRLPKTTALATRPLTIARGIHAESAGGAKEAYIERLTGEQQGIAVLKLDRPAARNALSIKLLREFREALEEIRFSSDARVLVVQSLVKGVFCAGADLKERATMNPTQVTQFLHSLRQAYRDLETLPIPTIAAIDGAALGGGLEMALSCDMRIAGPGAKIGLPETKLAIIPGAGGTQRLTKLIGPSKAKELIFTAQTLDNKRAHEYGIVNYAAEDNAYDRAVTLAESILPQAPLAIRAAKMAVDRGAMMDMDAGLEIEQAYYAQIIPTEDRLEGLRAFKEKRKPVYKGR</sequence>
<dbReference type="FunFam" id="1.10.12.10:FF:000001">
    <property type="entry name" value="Probable enoyl-CoA hydratase, mitochondrial"/>
    <property type="match status" value="1"/>
</dbReference>
<accession>A0A077W7P3</accession>
<keyword evidence="2" id="KW-0456">Lyase</keyword>
<dbReference type="InterPro" id="IPR018376">
    <property type="entry name" value="Enoyl-CoA_hyd/isom_CS"/>
</dbReference>
<evidence type="ECO:0000256" key="3">
    <source>
        <dbReference type="RuleBase" id="RU003707"/>
    </source>
</evidence>
<dbReference type="FunFam" id="3.90.226.10:FF:000009">
    <property type="entry name" value="Carnitinyl-CoA dehydratase"/>
    <property type="match status" value="1"/>
</dbReference>
<gene>
    <name evidence="4" type="ORF">LRAMOSA00463</name>
</gene>
<dbReference type="InterPro" id="IPR014748">
    <property type="entry name" value="Enoyl-CoA_hydra_C"/>
</dbReference>
<dbReference type="GO" id="GO:0016836">
    <property type="term" value="F:hydro-lyase activity"/>
    <property type="evidence" value="ECO:0007669"/>
    <property type="project" value="UniProtKB-ARBA"/>
</dbReference>